<dbReference type="SUPFAM" id="SSF75304">
    <property type="entry name" value="Amidase signature (AS) enzymes"/>
    <property type="match status" value="1"/>
</dbReference>
<dbReference type="GO" id="GO:0004040">
    <property type="term" value="F:amidase activity"/>
    <property type="evidence" value="ECO:0007669"/>
    <property type="project" value="UniProtKB-EC"/>
</dbReference>
<dbReference type="InterPro" id="IPR023631">
    <property type="entry name" value="Amidase_dom"/>
</dbReference>
<dbReference type="PANTHER" id="PTHR11895">
    <property type="entry name" value="TRANSAMIDASE"/>
    <property type="match status" value="1"/>
</dbReference>
<name>A0AAE9HD02_ALCFA</name>
<evidence type="ECO:0000256" key="1">
    <source>
        <dbReference type="ARBA" id="ARBA00009199"/>
    </source>
</evidence>
<dbReference type="EC" id="3.5.1.4" evidence="3"/>
<evidence type="ECO:0000313" key="3">
    <source>
        <dbReference type="EMBL" id="UPL21027.1"/>
    </source>
</evidence>
<accession>A0AAE9HD02</accession>
<dbReference type="Gene3D" id="3.90.1300.10">
    <property type="entry name" value="Amidase signature (AS) domain"/>
    <property type="match status" value="1"/>
</dbReference>
<evidence type="ECO:0000259" key="2">
    <source>
        <dbReference type="Pfam" id="PF01425"/>
    </source>
</evidence>
<sequence>MMRSSHKDEPIAKSESAVDMTSPTSMDLIYASADELQRLYQSKVVSPVDVARATLDAVDRWNPIVNAYCYLDRALTLQEAAESEARWMAGAARGPLDGIPYGVKDLLLVRGLPTGYGSSAAKMADAAQDDAPAVARMREAGAILIGKTTTSEFGWKGTADSPLTGVTRNIWDFSLTSGGSSGGAATALAAGMGTLQIGTDGGGSTRIPASFCGVTGMKATFGGVPAWPAGPMLTLSNVGPMARSVADLKGLLNVMMQADPRDWNSVPLPRHVRAPVRTLQGLRIGLHLDEQCSPEVRGIIQAAADKLQEQGAHIVPTELPLAGAKELITAHWEAGTAWLVNQVSAAQRPLVDEGLRQVASKGEKNSLPDYYQALIGRQKLGEAMLRNFAQFDLVLTPTVPILPFEAGREAPSDAASQNWLDWNPYTYPFNLTRQPAISLPAGFSASGLPVGLQLVAGLYQDEWLVDVAQLVEDCLQVRRPRF</sequence>
<dbReference type="InterPro" id="IPR000120">
    <property type="entry name" value="Amidase"/>
</dbReference>
<dbReference type="RefSeq" id="WP_247966051.1">
    <property type="nucleotide sequence ID" value="NZ_CP095873.1"/>
</dbReference>
<reference evidence="3" key="1">
    <citation type="submission" date="2022-04" db="EMBL/GenBank/DDBJ databases">
        <title>Genomic mining of Alcaligenes faecalis D334 producing ectoin and derivatives.</title>
        <authorList>
            <person name="Doan V.T."/>
            <person name="Quach N.T."/>
            <person name="Vu T.-H.-N."/>
            <person name="Phi Q.-T."/>
        </authorList>
    </citation>
    <scope>NUCLEOTIDE SEQUENCE</scope>
    <source>
        <strain evidence="3">D334</strain>
    </source>
</reference>
<proteinExistence type="inferred from homology"/>
<organism evidence="3 4">
    <name type="scientific">Alcaligenes faecalis</name>
    <dbReference type="NCBI Taxonomy" id="511"/>
    <lineage>
        <taxon>Bacteria</taxon>
        <taxon>Pseudomonadati</taxon>
        <taxon>Pseudomonadota</taxon>
        <taxon>Betaproteobacteria</taxon>
        <taxon>Burkholderiales</taxon>
        <taxon>Alcaligenaceae</taxon>
        <taxon>Alcaligenes</taxon>
    </lineage>
</organism>
<evidence type="ECO:0000313" key="4">
    <source>
        <dbReference type="Proteomes" id="UP000830925"/>
    </source>
</evidence>
<comment type="similarity">
    <text evidence="1">Belongs to the amidase family.</text>
</comment>
<dbReference type="Proteomes" id="UP000830925">
    <property type="component" value="Chromosome"/>
</dbReference>
<dbReference type="EMBL" id="CP095873">
    <property type="protein sequence ID" value="UPL21027.1"/>
    <property type="molecule type" value="Genomic_DNA"/>
</dbReference>
<dbReference type="PANTHER" id="PTHR11895:SF7">
    <property type="entry name" value="GLUTAMYL-TRNA(GLN) AMIDOTRANSFERASE SUBUNIT A, MITOCHONDRIAL"/>
    <property type="match status" value="1"/>
</dbReference>
<dbReference type="Pfam" id="PF01425">
    <property type="entry name" value="Amidase"/>
    <property type="match status" value="1"/>
</dbReference>
<protein>
    <submittedName>
        <fullName evidence="3">Amidase</fullName>
        <ecNumber evidence="3">3.5.1.4</ecNumber>
    </submittedName>
</protein>
<dbReference type="NCBIfam" id="NF004815">
    <property type="entry name" value="PRK06169.1"/>
    <property type="match status" value="1"/>
</dbReference>
<gene>
    <name evidence="3" type="ORF">MXF72_16795</name>
</gene>
<dbReference type="InterPro" id="IPR036928">
    <property type="entry name" value="AS_sf"/>
</dbReference>
<feature type="domain" description="Amidase" evidence="2">
    <location>
        <begin position="50"/>
        <end position="464"/>
    </location>
</feature>
<keyword evidence="3" id="KW-0378">Hydrolase</keyword>
<dbReference type="AlphaFoldDB" id="A0AAE9HD02"/>